<accession>A0ABZ2U544</accession>
<feature type="chain" id="PRO_5045820914" evidence="7">
    <location>
        <begin position="26"/>
        <end position="174"/>
    </location>
</feature>
<dbReference type="InterPro" id="IPR007348">
    <property type="entry name" value="CopC_dom"/>
</dbReference>
<evidence type="ECO:0000313" key="9">
    <source>
        <dbReference type="EMBL" id="WYY08878.1"/>
    </source>
</evidence>
<evidence type="ECO:0000313" key="10">
    <source>
        <dbReference type="Proteomes" id="UP001479933"/>
    </source>
</evidence>
<reference evidence="9 10" key="1">
    <citation type="journal article" date="2023" name="Virus Evol.">
        <title>Computational host range prediction-The good, the bad, and the ugly.</title>
        <authorList>
            <person name="Howell A.A."/>
            <person name="Versoza C.J."/>
            <person name="Pfeifer S.P."/>
        </authorList>
    </citation>
    <scope>NUCLEOTIDE SEQUENCE [LARGE SCALE GENOMIC DNA]</scope>
    <source>
        <strain evidence="9 10">1610/1b</strain>
    </source>
</reference>
<dbReference type="SUPFAM" id="SSF81296">
    <property type="entry name" value="E set domains"/>
    <property type="match status" value="1"/>
</dbReference>
<keyword evidence="10" id="KW-1185">Reference proteome</keyword>
<feature type="region of interest" description="Disordered" evidence="5">
    <location>
        <begin position="113"/>
        <end position="137"/>
    </location>
</feature>
<feature type="transmembrane region" description="Helical" evidence="6">
    <location>
        <begin position="140"/>
        <end position="163"/>
    </location>
</feature>
<keyword evidence="4" id="KW-0186">Copper</keyword>
<feature type="signal peptide" evidence="7">
    <location>
        <begin position="1"/>
        <end position="25"/>
    </location>
</feature>
<keyword evidence="3 7" id="KW-0732">Signal</keyword>
<evidence type="ECO:0000256" key="5">
    <source>
        <dbReference type="SAM" id="MobiDB-lite"/>
    </source>
</evidence>
<evidence type="ECO:0000256" key="2">
    <source>
        <dbReference type="ARBA" id="ARBA00022723"/>
    </source>
</evidence>
<organism evidence="9 10">
    <name type="scientific">Gordonia hydrophobica</name>
    <dbReference type="NCBI Taxonomy" id="40516"/>
    <lineage>
        <taxon>Bacteria</taxon>
        <taxon>Bacillati</taxon>
        <taxon>Actinomycetota</taxon>
        <taxon>Actinomycetes</taxon>
        <taxon>Mycobacteriales</taxon>
        <taxon>Gordoniaceae</taxon>
        <taxon>Gordonia</taxon>
    </lineage>
</organism>
<dbReference type="RefSeq" id="WP_341264539.1">
    <property type="nucleotide sequence ID" value="NZ_CP136137.1"/>
</dbReference>
<evidence type="ECO:0000256" key="7">
    <source>
        <dbReference type="SAM" id="SignalP"/>
    </source>
</evidence>
<keyword evidence="6" id="KW-1133">Transmembrane helix</keyword>
<feature type="compositionally biased region" description="Polar residues" evidence="5">
    <location>
        <begin position="113"/>
        <end position="123"/>
    </location>
</feature>
<keyword evidence="6" id="KW-0472">Membrane</keyword>
<dbReference type="Proteomes" id="UP001479933">
    <property type="component" value="Chromosome"/>
</dbReference>
<comment type="subcellular location">
    <subcellularLocation>
        <location evidence="1">Cell envelope</location>
    </subcellularLocation>
</comment>
<sequence length="174" mass="17941">MGAPTVGVLAVLALLLIVPASPASAHSWLVSSVPADGATVQSGPSTVVLTFSEPVADDYFEVDVVGPDGRSYLAGRDRAEGASVTVHVAPTGPAGKYRVEYRQMSEDGHRVTGSATFTVTSPGTGEGSVRDDSETQSSSMSGYLVAGGVVLVVVVAAAAIWLLRRNRIRSDRPS</sequence>
<evidence type="ECO:0000256" key="1">
    <source>
        <dbReference type="ARBA" id="ARBA00004196"/>
    </source>
</evidence>
<dbReference type="Pfam" id="PF04234">
    <property type="entry name" value="CopC"/>
    <property type="match status" value="1"/>
</dbReference>
<evidence type="ECO:0000256" key="4">
    <source>
        <dbReference type="ARBA" id="ARBA00023008"/>
    </source>
</evidence>
<dbReference type="PANTHER" id="PTHR34820">
    <property type="entry name" value="INNER MEMBRANE PROTEIN YEBZ"/>
    <property type="match status" value="1"/>
</dbReference>
<proteinExistence type="predicted"/>
<dbReference type="InterPro" id="IPR014756">
    <property type="entry name" value="Ig_E-set"/>
</dbReference>
<dbReference type="InterPro" id="IPR014755">
    <property type="entry name" value="Cu-Rt/internalin_Ig-like"/>
</dbReference>
<dbReference type="InterPro" id="IPR032694">
    <property type="entry name" value="CopC/D"/>
</dbReference>
<dbReference type="EMBL" id="CP136137">
    <property type="protein sequence ID" value="WYY08878.1"/>
    <property type="molecule type" value="Genomic_DNA"/>
</dbReference>
<name>A0ABZ2U544_9ACTN</name>
<evidence type="ECO:0000256" key="6">
    <source>
        <dbReference type="SAM" id="Phobius"/>
    </source>
</evidence>
<feature type="domain" description="CopC" evidence="8">
    <location>
        <begin position="26"/>
        <end position="119"/>
    </location>
</feature>
<dbReference type="Gene3D" id="2.60.40.1220">
    <property type="match status" value="1"/>
</dbReference>
<keyword evidence="6" id="KW-0812">Transmembrane</keyword>
<gene>
    <name evidence="9" type="ORF">RVF87_07430</name>
</gene>
<evidence type="ECO:0000256" key="3">
    <source>
        <dbReference type="ARBA" id="ARBA00022729"/>
    </source>
</evidence>
<evidence type="ECO:0000259" key="8">
    <source>
        <dbReference type="Pfam" id="PF04234"/>
    </source>
</evidence>
<dbReference type="PANTHER" id="PTHR34820:SF4">
    <property type="entry name" value="INNER MEMBRANE PROTEIN YEBZ"/>
    <property type="match status" value="1"/>
</dbReference>
<keyword evidence="2" id="KW-0479">Metal-binding</keyword>
<protein>
    <submittedName>
        <fullName evidence="9">Copper resistance protein CopC</fullName>
    </submittedName>
</protein>